<keyword evidence="2" id="KW-1185">Reference proteome</keyword>
<evidence type="ECO:0000313" key="1">
    <source>
        <dbReference type="EMBL" id="MET3603018.1"/>
    </source>
</evidence>
<organism evidence="1 2">
    <name type="scientific">Sphaerotilus sulfidivorans</name>
    <dbReference type="NCBI Taxonomy" id="639200"/>
    <lineage>
        <taxon>Bacteria</taxon>
        <taxon>Pseudomonadati</taxon>
        <taxon>Pseudomonadota</taxon>
        <taxon>Betaproteobacteria</taxon>
        <taxon>Burkholderiales</taxon>
        <taxon>Sphaerotilaceae</taxon>
        <taxon>Sphaerotilus</taxon>
    </lineage>
</organism>
<protein>
    <submittedName>
        <fullName evidence="1">Nucleotidyltransferase substrate binding protein (TIGR01987 family)</fullName>
    </submittedName>
</protein>
<dbReference type="NCBIfam" id="TIGR01987">
    <property type="entry name" value="HI0074"/>
    <property type="match status" value="1"/>
</dbReference>
<accession>A0ABV2IL30</accession>
<comment type="caution">
    <text evidence="1">The sequence shown here is derived from an EMBL/GenBank/DDBJ whole genome shotgun (WGS) entry which is preliminary data.</text>
</comment>
<reference evidence="1 2" key="1">
    <citation type="submission" date="2024-06" db="EMBL/GenBank/DDBJ databases">
        <title>Genomic Encyclopedia of Type Strains, Phase IV (KMG-IV): sequencing the most valuable type-strain genomes for metagenomic binning, comparative biology and taxonomic classification.</title>
        <authorList>
            <person name="Goeker M."/>
        </authorList>
    </citation>
    <scope>NUCLEOTIDE SEQUENCE [LARGE SCALE GENOMIC DNA]</scope>
    <source>
        <strain evidence="1 2">D-501</strain>
    </source>
</reference>
<dbReference type="InterPro" id="IPR010235">
    <property type="entry name" value="HepT"/>
</dbReference>
<sequence>MTFKVSFTLDLTPLRRALTSLEDSLRVTEDVAWLQAQSDAVRNTLFAGVIQNFEFVYELATKMLKRQLEAEAATPGETDQLGFRDLLRVGAEKGLVRDVEAWFRYRQMRGTTSHIDDVGKARQVHEGIRPFVADARGLLEALERRG</sequence>
<dbReference type="Proteomes" id="UP001549111">
    <property type="component" value="Unassembled WGS sequence"/>
</dbReference>
<dbReference type="Pfam" id="PF08780">
    <property type="entry name" value="NTase_sub_bind"/>
    <property type="match status" value="1"/>
</dbReference>
<dbReference type="EMBL" id="JBEPLS010000002">
    <property type="protein sequence ID" value="MET3603018.1"/>
    <property type="molecule type" value="Genomic_DNA"/>
</dbReference>
<evidence type="ECO:0000313" key="2">
    <source>
        <dbReference type="Proteomes" id="UP001549111"/>
    </source>
</evidence>
<dbReference type="RefSeq" id="WP_219340875.1">
    <property type="nucleotide sequence ID" value="NZ_CP035708.1"/>
</dbReference>
<gene>
    <name evidence="1" type="ORF">ABIC99_000802</name>
</gene>
<name>A0ABV2IL30_9BURK</name>
<proteinExistence type="predicted"/>